<dbReference type="GO" id="GO:0008270">
    <property type="term" value="F:zinc ion binding"/>
    <property type="evidence" value="ECO:0007669"/>
    <property type="project" value="UniProtKB-KW"/>
</dbReference>
<reference evidence="4 5" key="1">
    <citation type="submission" date="2024-01" db="EMBL/GenBank/DDBJ databases">
        <title>The genomes of 5 underutilized Papilionoideae crops provide insights into root nodulation and disease resistanc.</title>
        <authorList>
            <person name="Jiang F."/>
        </authorList>
    </citation>
    <scope>NUCLEOTIDE SEQUENCE [LARGE SCALE GENOMIC DNA]</scope>
    <source>
        <strain evidence="4">LVBAO_FW01</strain>
        <tissue evidence="4">Leaves</tissue>
    </source>
</reference>
<sequence length="303" mass="33780">MENAESANLVTKEPSLADFIAKAAVQVLKEKGLSHKSQKKDGGFSGDVAIPPRDEEWMHEEVSAVPETPLPTGAGVPLEKPCSAGSVSYKDALKPGQSNNKNYPMDEVVEEYWDGNLVDSDEDDMKIGTWKRNFNSRAEKIRNIAIWVRLPGLPGDYYDRKFFYNLGNKIGKAIKVDEMTLRRARTMYARMCVEIDLNAPLVPAYEVDGNLLKIEYEGLHQICFACGKFGHEEIHCPKKKEELQNKSMLGGGQNQTKDGEGPQTEVGGGNGYGEWMKVNDERKGRKHGQRESSKKLSEGQNGR</sequence>
<dbReference type="PANTHER" id="PTHR31286">
    <property type="entry name" value="GLYCINE-RICH CELL WALL STRUCTURAL PROTEIN 1.8-LIKE"/>
    <property type="match status" value="1"/>
</dbReference>
<feature type="region of interest" description="Disordered" evidence="2">
    <location>
        <begin position="248"/>
        <end position="303"/>
    </location>
</feature>
<evidence type="ECO:0000313" key="5">
    <source>
        <dbReference type="Proteomes" id="UP001367508"/>
    </source>
</evidence>
<dbReference type="Proteomes" id="UP001367508">
    <property type="component" value="Unassembled WGS sequence"/>
</dbReference>
<dbReference type="AlphaFoldDB" id="A0AAN9JYV5"/>
<keyword evidence="5" id="KW-1185">Reference proteome</keyword>
<dbReference type="InterPro" id="IPR036875">
    <property type="entry name" value="Znf_CCHC_sf"/>
</dbReference>
<accession>A0AAN9JYV5</accession>
<dbReference type="EMBL" id="JAYMYQ010000010">
    <property type="protein sequence ID" value="KAK7307418.1"/>
    <property type="molecule type" value="Genomic_DNA"/>
</dbReference>
<protein>
    <recommendedName>
        <fullName evidence="3">CCHC-type domain-containing protein</fullName>
    </recommendedName>
</protein>
<dbReference type="InterPro" id="IPR001878">
    <property type="entry name" value="Znf_CCHC"/>
</dbReference>
<feature type="compositionally biased region" description="Basic and acidic residues" evidence="2">
    <location>
        <begin position="277"/>
        <end position="297"/>
    </location>
</feature>
<keyword evidence="1" id="KW-0863">Zinc-finger</keyword>
<proteinExistence type="predicted"/>
<gene>
    <name evidence="4" type="ORF">VNO77_40465</name>
</gene>
<comment type="caution">
    <text evidence="4">The sequence shown here is derived from an EMBL/GenBank/DDBJ whole genome shotgun (WGS) entry which is preliminary data.</text>
</comment>
<dbReference type="GO" id="GO:0003676">
    <property type="term" value="F:nucleic acid binding"/>
    <property type="evidence" value="ECO:0007669"/>
    <property type="project" value="InterPro"/>
</dbReference>
<organism evidence="4 5">
    <name type="scientific">Canavalia gladiata</name>
    <name type="common">Sword bean</name>
    <name type="synonym">Dolichos gladiatus</name>
    <dbReference type="NCBI Taxonomy" id="3824"/>
    <lineage>
        <taxon>Eukaryota</taxon>
        <taxon>Viridiplantae</taxon>
        <taxon>Streptophyta</taxon>
        <taxon>Embryophyta</taxon>
        <taxon>Tracheophyta</taxon>
        <taxon>Spermatophyta</taxon>
        <taxon>Magnoliopsida</taxon>
        <taxon>eudicotyledons</taxon>
        <taxon>Gunneridae</taxon>
        <taxon>Pentapetalae</taxon>
        <taxon>rosids</taxon>
        <taxon>fabids</taxon>
        <taxon>Fabales</taxon>
        <taxon>Fabaceae</taxon>
        <taxon>Papilionoideae</taxon>
        <taxon>50 kb inversion clade</taxon>
        <taxon>NPAAA clade</taxon>
        <taxon>indigoferoid/millettioid clade</taxon>
        <taxon>Phaseoleae</taxon>
        <taxon>Canavalia</taxon>
    </lineage>
</organism>
<dbReference type="PANTHER" id="PTHR31286:SF99">
    <property type="entry name" value="DUF4283 DOMAIN-CONTAINING PROTEIN"/>
    <property type="match status" value="1"/>
</dbReference>
<evidence type="ECO:0000256" key="1">
    <source>
        <dbReference type="PROSITE-ProRule" id="PRU00047"/>
    </source>
</evidence>
<dbReference type="InterPro" id="IPR040256">
    <property type="entry name" value="At4g02000-like"/>
</dbReference>
<evidence type="ECO:0000256" key="2">
    <source>
        <dbReference type="SAM" id="MobiDB-lite"/>
    </source>
</evidence>
<feature type="domain" description="CCHC-type" evidence="3">
    <location>
        <begin position="223"/>
        <end position="238"/>
    </location>
</feature>
<dbReference type="SUPFAM" id="SSF57756">
    <property type="entry name" value="Retrovirus zinc finger-like domains"/>
    <property type="match status" value="1"/>
</dbReference>
<evidence type="ECO:0000313" key="4">
    <source>
        <dbReference type="EMBL" id="KAK7307418.1"/>
    </source>
</evidence>
<evidence type="ECO:0000259" key="3">
    <source>
        <dbReference type="PROSITE" id="PS50158"/>
    </source>
</evidence>
<dbReference type="PROSITE" id="PS50158">
    <property type="entry name" value="ZF_CCHC"/>
    <property type="match status" value="1"/>
</dbReference>
<keyword evidence="1" id="KW-0479">Metal-binding</keyword>
<keyword evidence="1" id="KW-0862">Zinc</keyword>
<name>A0AAN9JYV5_CANGL</name>
<feature type="region of interest" description="Disordered" evidence="2">
    <location>
        <begin position="31"/>
        <end position="51"/>
    </location>
</feature>